<protein>
    <submittedName>
        <fullName evidence="2">Uncharacterized protein</fullName>
    </submittedName>
</protein>
<reference evidence="2" key="1">
    <citation type="submission" date="2020-11" db="EMBL/GenBank/DDBJ databases">
        <authorList>
            <person name="Tran Van P."/>
        </authorList>
    </citation>
    <scope>NUCLEOTIDE SEQUENCE</scope>
</reference>
<sequence>MYIPEILNSIPAEHAWIGGAVLDGSVWRWTSSGKELDSSISEELPIDDFYGLTINVHSKELKPFKLKSLSLSPGQQTIHSYVCETGPRETEQTGSSVPQTVALTACERQLKKSKQDYQSLVEQVLVADCPCSTLSVLEAKAVVKDQRISILEADNILSQNLTDCRDELGRKEGEMKVLRVTLGLEDDSGIEDIIREVLRRDRERISALEGELEKMKELRERDEMISSLHEMISSLQRELEASRKTTALPATTEATKTLEQPPKPQEQATDFLIPNMTFSVKKSDYQGDSSSGEAKSNVVEAGGLRWRVSFFWESKRMTRFLVHAEGGRGAPSPWTLTVQSLTVKVLRKGKGGEPRTYRLEGATFSSEKGVVGMISRWGWYGLTDPSEGFLDPQGTLHVEVSFEGASMSPSPPPQRPTVWEAEASLQLRDFTSSLREEGDRIYSPSVHVGGKEWRVMLVRSDGVDSFSLLCNPEERSDWSLKADWTITLLSVEGGRRNGEEKMDGVEFSRGSPYAYALNIPRASVDRFLTGDTLSVAVVNPANGPPDLKLKMAPLPVGSPGPRSAPLVPLSTAPQWSRFHVVQLPGFQVKDTWHALA</sequence>
<dbReference type="Pfam" id="PF00917">
    <property type="entry name" value="MATH"/>
    <property type="match status" value="1"/>
</dbReference>
<name>A0A7R8WAI2_9CRUS</name>
<proteinExistence type="predicted"/>
<evidence type="ECO:0000256" key="1">
    <source>
        <dbReference type="SAM" id="MobiDB-lite"/>
    </source>
</evidence>
<dbReference type="InterPro" id="IPR002083">
    <property type="entry name" value="MATH/TRAF_dom"/>
</dbReference>
<feature type="compositionally biased region" description="Polar residues" evidence="1">
    <location>
        <begin position="244"/>
        <end position="258"/>
    </location>
</feature>
<organism evidence="2">
    <name type="scientific">Cyprideis torosa</name>
    <dbReference type="NCBI Taxonomy" id="163714"/>
    <lineage>
        <taxon>Eukaryota</taxon>
        <taxon>Metazoa</taxon>
        <taxon>Ecdysozoa</taxon>
        <taxon>Arthropoda</taxon>
        <taxon>Crustacea</taxon>
        <taxon>Oligostraca</taxon>
        <taxon>Ostracoda</taxon>
        <taxon>Podocopa</taxon>
        <taxon>Podocopida</taxon>
        <taxon>Cytherocopina</taxon>
        <taxon>Cytheroidea</taxon>
        <taxon>Cytherideidae</taxon>
        <taxon>Cyprideis</taxon>
    </lineage>
</organism>
<gene>
    <name evidence="2" type="ORF">CTOB1V02_LOCUS5907</name>
</gene>
<dbReference type="EMBL" id="OB661345">
    <property type="protein sequence ID" value="CAD7228015.1"/>
    <property type="molecule type" value="Genomic_DNA"/>
</dbReference>
<dbReference type="InterPro" id="IPR008974">
    <property type="entry name" value="TRAF-like"/>
</dbReference>
<dbReference type="Gene3D" id="2.60.210.10">
    <property type="entry name" value="Apoptosis, Tumor Necrosis Factor Receptor Associated Protein 2, Chain A"/>
    <property type="match status" value="1"/>
</dbReference>
<feature type="region of interest" description="Disordered" evidence="1">
    <location>
        <begin position="244"/>
        <end position="265"/>
    </location>
</feature>
<dbReference type="AlphaFoldDB" id="A0A7R8WAI2"/>
<accession>A0A7R8WAI2</accession>
<dbReference type="SUPFAM" id="SSF49599">
    <property type="entry name" value="TRAF domain-like"/>
    <property type="match status" value="1"/>
</dbReference>
<dbReference type="CDD" id="cd00121">
    <property type="entry name" value="MATH"/>
    <property type="match status" value="1"/>
</dbReference>
<evidence type="ECO:0000313" key="2">
    <source>
        <dbReference type="EMBL" id="CAD7228015.1"/>
    </source>
</evidence>